<dbReference type="CDD" id="cd05233">
    <property type="entry name" value="SDR_c"/>
    <property type="match status" value="1"/>
</dbReference>
<accession>A0A6J6VVL7</accession>
<proteinExistence type="inferred from homology"/>
<reference evidence="4" key="1">
    <citation type="submission" date="2020-05" db="EMBL/GenBank/DDBJ databases">
        <authorList>
            <person name="Chiriac C."/>
            <person name="Salcher M."/>
            <person name="Ghai R."/>
            <person name="Kavagutti S V."/>
        </authorList>
    </citation>
    <scope>NUCLEOTIDE SEQUENCE</scope>
</reference>
<dbReference type="PANTHER" id="PTHR44196">
    <property type="entry name" value="DEHYDROGENASE/REDUCTASE SDR FAMILY MEMBER 7B"/>
    <property type="match status" value="1"/>
</dbReference>
<comment type="similarity">
    <text evidence="1">Belongs to the short-chain dehydrogenases/reductases (SDR) family.</text>
</comment>
<protein>
    <submittedName>
        <fullName evidence="4">Unannotated protein</fullName>
    </submittedName>
</protein>
<dbReference type="GO" id="GO:0016491">
    <property type="term" value="F:oxidoreductase activity"/>
    <property type="evidence" value="ECO:0007669"/>
    <property type="project" value="UniProtKB-KW"/>
</dbReference>
<dbReference type="EMBL" id="CAFABA010000084">
    <property type="protein sequence ID" value="CAB4833902.1"/>
    <property type="molecule type" value="Genomic_DNA"/>
</dbReference>
<evidence type="ECO:0000259" key="3">
    <source>
        <dbReference type="SMART" id="SM00822"/>
    </source>
</evidence>
<dbReference type="InterPro" id="IPR057326">
    <property type="entry name" value="KR_dom"/>
</dbReference>
<evidence type="ECO:0000313" key="7">
    <source>
        <dbReference type="EMBL" id="CAB5000851.1"/>
    </source>
</evidence>
<evidence type="ECO:0000256" key="1">
    <source>
        <dbReference type="ARBA" id="ARBA00006484"/>
    </source>
</evidence>
<evidence type="ECO:0000313" key="4">
    <source>
        <dbReference type="EMBL" id="CAB4776642.1"/>
    </source>
</evidence>
<dbReference type="EMBL" id="CAFBMH010000079">
    <property type="protein sequence ID" value="CAB4918347.1"/>
    <property type="molecule type" value="Genomic_DNA"/>
</dbReference>
<dbReference type="PANTHER" id="PTHR44196:SF1">
    <property type="entry name" value="DEHYDROGENASE_REDUCTASE SDR FAMILY MEMBER 7B"/>
    <property type="match status" value="1"/>
</dbReference>
<dbReference type="Gene3D" id="3.40.50.720">
    <property type="entry name" value="NAD(P)-binding Rossmann-like Domain"/>
    <property type="match status" value="1"/>
</dbReference>
<dbReference type="InterPro" id="IPR002347">
    <property type="entry name" value="SDR_fam"/>
</dbReference>
<evidence type="ECO:0000256" key="2">
    <source>
        <dbReference type="ARBA" id="ARBA00023002"/>
    </source>
</evidence>
<sequence length="289" mass="29688">MEDLRDKVAVITGGGSGIGLAIARAFAAQGGRVVLADIDDAALAQAAATLIASGAEVLTVHTDVSVLAEVEALAVAAGERFGHVDLVVNNAGVIAWNSVSRLTIEDWRWVVGVNLWGVIHGVHVFLPIFEAQGTPAHFVNVSSVGGVLAETPFMATYGATKSAVVGLSLALDSELRLGGSPIGVSILCPSNTASTYVIDAERNRPADAPVVARAHGVDQLVAAVRDVVDHGQPVGVLAARVLDAVKANRLWVFPHPDSQPMIQARLDLLGSVVAEAGAQTIDGNAAPSS</sequence>
<dbReference type="SUPFAM" id="SSF51735">
    <property type="entry name" value="NAD(P)-binding Rossmann-fold domains"/>
    <property type="match status" value="1"/>
</dbReference>
<dbReference type="SMART" id="SM00822">
    <property type="entry name" value="PKS_KR"/>
    <property type="match status" value="1"/>
</dbReference>
<evidence type="ECO:0000313" key="5">
    <source>
        <dbReference type="EMBL" id="CAB4833902.1"/>
    </source>
</evidence>
<organism evidence="4">
    <name type="scientific">freshwater metagenome</name>
    <dbReference type="NCBI Taxonomy" id="449393"/>
    <lineage>
        <taxon>unclassified sequences</taxon>
        <taxon>metagenomes</taxon>
        <taxon>ecological metagenomes</taxon>
    </lineage>
</organism>
<dbReference type="Pfam" id="PF00106">
    <property type="entry name" value="adh_short"/>
    <property type="match status" value="1"/>
</dbReference>
<dbReference type="EMBL" id="CAEZYR010000238">
    <property type="protein sequence ID" value="CAB4776642.1"/>
    <property type="molecule type" value="Genomic_DNA"/>
</dbReference>
<dbReference type="AlphaFoldDB" id="A0A6J6VVL7"/>
<dbReference type="GO" id="GO:0016020">
    <property type="term" value="C:membrane"/>
    <property type="evidence" value="ECO:0007669"/>
    <property type="project" value="TreeGrafter"/>
</dbReference>
<dbReference type="EMBL" id="CAFBOS010000097">
    <property type="protein sequence ID" value="CAB5000851.1"/>
    <property type="molecule type" value="Genomic_DNA"/>
</dbReference>
<dbReference type="InterPro" id="IPR036291">
    <property type="entry name" value="NAD(P)-bd_dom_sf"/>
</dbReference>
<dbReference type="PRINTS" id="PR00081">
    <property type="entry name" value="GDHRDH"/>
</dbReference>
<keyword evidence="2" id="KW-0560">Oxidoreductase</keyword>
<evidence type="ECO:0000313" key="6">
    <source>
        <dbReference type="EMBL" id="CAB4918347.1"/>
    </source>
</evidence>
<gene>
    <name evidence="4" type="ORF">UFOPK2754_03411</name>
    <name evidence="5" type="ORF">UFOPK3139_01915</name>
    <name evidence="6" type="ORF">UFOPK3543_01946</name>
    <name evidence="7" type="ORF">UFOPK3967_01617</name>
</gene>
<dbReference type="PRINTS" id="PR00080">
    <property type="entry name" value="SDRFAMILY"/>
</dbReference>
<name>A0A6J6VVL7_9ZZZZ</name>
<feature type="domain" description="Ketoreductase" evidence="3">
    <location>
        <begin position="7"/>
        <end position="208"/>
    </location>
</feature>